<dbReference type="InterPro" id="IPR036460">
    <property type="entry name" value="Cu_amine_oxidase_C_sf"/>
</dbReference>
<dbReference type="GO" id="GO:0008131">
    <property type="term" value="F:primary methylamine oxidase activity"/>
    <property type="evidence" value="ECO:0007669"/>
    <property type="project" value="UniProtKB-EC"/>
</dbReference>
<evidence type="ECO:0000256" key="12">
    <source>
        <dbReference type="ARBA" id="ARBA00023008"/>
    </source>
</evidence>
<evidence type="ECO:0000256" key="10">
    <source>
        <dbReference type="ARBA" id="ARBA00022833"/>
    </source>
</evidence>
<gene>
    <name evidence="20" type="ORF">CDV36_001167</name>
</gene>
<dbReference type="CDD" id="cd07723">
    <property type="entry name" value="hydroxyacylglutathione_hydrolase_MBL-fold"/>
    <property type="match status" value="1"/>
</dbReference>
<keyword evidence="9" id="KW-0378">Hydrolase</keyword>
<dbReference type="Pfam" id="PF16123">
    <property type="entry name" value="HAGH_C"/>
    <property type="match status" value="1"/>
</dbReference>
<dbReference type="AlphaFoldDB" id="A0A3M2SPG1"/>
<evidence type="ECO:0000256" key="8">
    <source>
        <dbReference type="ARBA" id="ARBA00022772"/>
    </source>
</evidence>
<evidence type="ECO:0000256" key="14">
    <source>
        <dbReference type="ARBA" id="ARBA00023211"/>
    </source>
</evidence>
<dbReference type="InterPro" id="IPR036866">
    <property type="entry name" value="RibonucZ/Hydroxyglut_hydro"/>
</dbReference>
<feature type="modified residue" description="2',4',5'-topaquinone" evidence="17">
    <location>
        <position position="404"/>
    </location>
</feature>
<accession>A0A3M2SPG1</accession>
<feature type="active site" description="Proton acceptor" evidence="16">
    <location>
        <position position="320"/>
    </location>
</feature>
<dbReference type="HAMAP" id="MF_01374">
    <property type="entry name" value="Glyoxalase_2"/>
    <property type="match status" value="1"/>
</dbReference>
<comment type="cofactor">
    <cofactor evidence="3">
        <name>Zn(2+)</name>
        <dbReference type="ChEBI" id="CHEBI:29105"/>
    </cofactor>
</comment>
<comment type="similarity">
    <text evidence="4">Belongs to the metallo-beta-lactamase superfamily. Glyoxalase II family.</text>
</comment>
<dbReference type="Gene3D" id="3.60.15.10">
    <property type="entry name" value="Ribonuclease Z/Hydroxyacylglutathione hydrolase-like"/>
    <property type="match status" value="1"/>
</dbReference>
<evidence type="ECO:0000256" key="11">
    <source>
        <dbReference type="ARBA" id="ARBA00023002"/>
    </source>
</evidence>
<comment type="caution">
    <text evidence="20">The sequence shown here is derived from an EMBL/GenBank/DDBJ whole genome shotgun (WGS) entry which is preliminary data.</text>
</comment>
<evidence type="ECO:0000256" key="2">
    <source>
        <dbReference type="ARBA" id="ARBA00001936"/>
    </source>
</evidence>
<dbReference type="EMBL" id="NKUJ01000011">
    <property type="protein sequence ID" value="RMJ19165.1"/>
    <property type="molecule type" value="Genomic_DNA"/>
</dbReference>
<keyword evidence="7 18" id="KW-0479">Metal-binding</keyword>
<dbReference type="PANTHER" id="PTHR10638">
    <property type="entry name" value="COPPER AMINE OXIDASE"/>
    <property type="match status" value="1"/>
</dbReference>
<dbReference type="Pfam" id="PF02727">
    <property type="entry name" value="Cu_amine_oxidN2"/>
    <property type="match status" value="1"/>
</dbReference>
<dbReference type="FunFam" id="3.10.450.40:FF:000014">
    <property type="entry name" value="Peroxisomal primary amine oxidase"/>
    <property type="match status" value="1"/>
</dbReference>
<evidence type="ECO:0000313" key="20">
    <source>
        <dbReference type="EMBL" id="RMJ19165.1"/>
    </source>
</evidence>
<dbReference type="InterPro" id="IPR035680">
    <property type="entry name" value="Clx_II_MBL"/>
</dbReference>
<dbReference type="GO" id="GO:0048038">
    <property type="term" value="F:quinone binding"/>
    <property type="evidence" value="ECO:0007669"/>
    <property type="project" value="InterPro"/>
</dbReference>
<dbReference type="OrthoDB" id="5379943at2759"/>
<evidence type="ECO:0000256" key="18">
    <source>
        <dbReference type="RuleBase" id="RU000672"/>
    </source>
</evidence>
<keyword evidence="11 18" id="KW-0560">Oxidoreductase</keyword>
<dbReference type="InterPro" id="IPR000269">
    <property type="entry name" value="Cu_amine_oxidase"/>
</dbReference>
<reference evidence="20 21" key="1">
    <citation type="submission" date="2017-06" db="EMBL/GenBank/DDBJ databases">
        <title>Comparative genomic analysis of Ambrosia Fusariam Clade fungi.</title>
        <authorList>
            <person name="Stajich J.E."/>
            <person name="Carrillo J."/>
            <person name="Kijimoto T."/>
            <person name="Eskalen A."/>
            <person name="O'Donnell K."/>
            <person name="Kasson M."/>
        </authorList>
    </citation>
    <scope>NUCLEOTIDE SEQUENCE [LARGE SCALE GENOMIC DNA]</scope>
    <source>
        <strain evidence="20">UCR3666</strain>
    </source>
</reference>
<comment type="subunit">
    <text evidence="6">Homodimer.</text>
</comment>
<evidence type="ECO:0000256" key="17">
    <source>
        <dbReference type="PIRSR" id="PIRSR600269-51"/>
    </source>
</evidence>
<keyword evidence="21" id="KW-1185">Reference proteome</keyword>
<dbReference type="InterPro" id="IPR015800">
    <property type="entry name" value="Cu_amine_oxidase_N2"/>
</dbReference>
<keyword evidence="13" id="KW-1015">Disulfide bond</keyword>
<evidence type="ECO:0000256" key="7">
    <source>
        <dbReference type="ARBA" id="ARBA00022723"/>
    </source>
</evidence>
<organism evidence="20 21">
    <name type="scientific">Fusarium kuroshium</name>
    <dbReference type="NCBI Taxonomy" id="2010991"/>
    <lineage>
        <taxon>Eukaryota</taxon>
        <taxon>Fungi</taxon>
        <taxon>Dikarya</taxon>
        <taxon>Ascomycota</taxon>
        <taxon>Pezizomycotina</taxon>
        <taxon>Sordariomycetes</taxon>
        <taxon>Hypocreomycetidae</taxon>
        <taxon>Hypocreales</taxon>
        <taxon>Nectriaceae</taxon>
        <taxon>Fusarium</taxon>
        <taxon>Fusarium solani species complex</taxon>
    </lineage>
</organism>
<evidence type="ECO:0000256" key="6">
    <source>
        <dbReference type="ARBA" id="ARBA00011738"/>
    </source>
</evidence>
<dbReference type="GO" id="GO:0005507">
    <property type="term" value="F:copper ion binding"/>
    <property type="evidence" value="ECO:0007669"/>
    <property type="project" value="InterPro"/>
</dbReference>
<evidence type="ECO:0000256" key="3">
    <source>
        <dbReference type="ARBA" id="ARBA00001947"/>
    </source>
</evidence>
<dbReference type="GO" id="GO:0004416">
    <property type="term" value="F:hydroxyacylglutathione hydrolase activity"/>
    <property type="evidence" value="ECO:0007669"/>
    <property type="project" value="InterPro"/>
</dbReference>
<comment type="catalytic activity">
    <reaction evidence="15">
        <text>a primary methyl amine + O2 + H2O = an aldehyde + H2O2 + NH4(+)</text>
        <dbReference type="Rhea" id="RHEA:16153"/>
        <dbReference type="ChEBI" id="CHEBI:15377"/>
        <dbReference type="ChEBI" id="CHEBI:15379"/>
        <dbReference type="ChEBI" id="CHEBI:16240"/>
        <dbReference type="ChEBI" id="CHEBI:17478"/>
        <dbReference type="ChEBI" id="CHEBI:28938"/>
        <dbReference type="ChEBI" id="CHEBI:228804"/>
        <dbReference type="EC" id="1.4.3.21"/>
    </reaction>
</comment>
<dbReference type="PANTHER" id="PTHR10638:SF86">
    <property type="entry name" value="COPPER AMINE OXIDASE 1-RELATED"/>
    <property type="match status" value="1"/>
</dbReference>
<dbReference type="Proteomes" id="UP000277212">
    <property type="component" value="Unassembled WGS sequence"/>
</dbReference>
<dbReference type="UniPathway" id="UPA00619">
    <property type="reaction ID" value="UER00676"/>
</dbReference>
<dbReference type="InterPro" id="IPR015802">
    <property type="entry name" value="Cu_amine_oxidase_N3"/>
</dbReference>
<evidence type="ECO:0000256" key="15">
    <source>
        <dbReference type="ARBA" id="ARBA00048032"/>
    </source>
</evidence>
<dbReference type="InterPro" id="IPR015798">
    <property type="entry name" value="Cu_amine_oxidase_C"/>
</dbReference>
<dbReference type="Gene3D" id="2.70.98.20">
    <property type="entry name" value="Copper amine oxidase, catalytic domain"/>
    <property type="match status" value="1"/>
</dbReference>
<dbReference type="SUPFAM" id="SSF49998">
    <property type="entry name" value="Amine oxidase catalytic domain"/>
    <property type="match status" value="1"/>
</dbReference>
<evidence type="ECO:0000256" key="9">
    <source>
        <dbReference type="ARBA" id="ARBA00022801"/>
    </source>
</evidence>
<dbReference type="InterPro" id="IPR001279">
    <property type="entry name" value="Metallo-B-lactamas"/>
</dbReference>
<dbReference type="SUPFAM" id="SSF54416">
    <property type="entry name" value="Amine oxidase N-terminal region"/>
    <property type="match status" value="2"/>
</dbReference>
<keyword evidence="14" id="KW-0464">Manganese</keyword>
<dbReference type="PROSITE" id="PS01164">
    <property type="entry name" value="COPPER_AMINE_OXID_1"/>
    <property type="match status" value="1"/>
</dbReference>
<dbReference type="Pfam" id="PF00753">
    <property type="entry name" value="Lactamase_B"/>
    <property type="match status" value="1"/>
</dbReference>
<keyword evidence="8 16" id="KW-0801">TPQ</keyword>
<name>A0A3M2SPG1_9HYPO</name>
<dbReference type="EC" id="1.4.3.-" evidence="18"/>
<dbReference type="GO" id="GO:0019243">
    <property type="term" value="P:methylglyoxal catabolic process to D-lactate via S-lactoyl-glutathione"/>
    <property type="evidence" value="ECO:0007669"/>
    <property type="project" value="InterPro"/>
</dbReference>
<evidence type="ECO:0000313" key="21">
    <source>
        <dbReference type="Proteomes" id="UP000277212"/>
    </source>
</evidence>
<sequence>MASWMWQLERSQLGRLTEIMSGSLPHPFDPLTAGEIELTAAVVGRAHGNVHFHVITAQEPRKAEMMAWLANPSHYSRPRRIAEVVVVVPRGKVFDGLVDLQSSHITKWEEVYGEQPILIVEELLGLEKACRKNAKVIEQCVLSGISKDEMHKVYADPWTISHDTRFGSGKRVHQALMYFRPNVDDCQYQYPLDFCPIYDPETQDIIAIDIPKIRRPLQRNKAINYHHLAVQEQGGYRNNLRPINIVQPEGVSFSVTGREVNWQNWTFHVGFNYREGIVINNITFKDKENVRPVFYRMSLAEMVVPYGNPEPPHHRKHAFDLGEYGAGYLSNSLALGCDCKGAIYYMDAYMPTQAGTARKIKNAICIHEEDDGILFKHTDFRDNSTIVTRARKLIVQHIFTAANYEYAVQWVFHQDGTIQPDIKLTGILNTYVLNPGEDTLGYGTQVHKGVNAHNHQHIFCLRINPCVDGPRNTVHMVDAVPSEAPVGSRDNLYGNAFYAKRTRFTTTGEAATDYNGDTSRTWDIVNENCLNEHSGKPVSYKLVSRDVPRLMPKEGSLVWKRAAFARHAVHVTKYADDQLWPAGNHVAQSSGEPSRGLSEWIGDGTESIENTDIVLWHTFGITHFPSPEDFPVMPAEPITLLLRPRHFFSSNPVMDVPPSYSITPSEVASGKGSFDATDRVRRGTTDNYAYLVVDQQSKNAVIIDPANPPEVMVVLNDVIQKEGVTLIAILNTHHHWDHAGGNADLVGFAGSRITGITLLTNQIAGLEKPELDVLGGEQCPRVTRILGHGDSFNLGATTVTSIHTPCHTQDSFCFFMETGRQRAVFTGDTLFVGGCGRFFEGSAAEMHASLNERLAALPQDTLIYPGHEYTRMNAEFAISVSQTEAIKRLHRYVDFNSITTGIFTIGDEKRHNVFMRVGEPEIQEAAGATDPVQAMHRLRQMKDSFKSYVQAKM</sequence>
<proteinExistence type="inferred from homology"/>
<dbReference type="SMART" id="SM00849">
    <property type="entry name" value="Lactamase_B"/>
    <property type="match status" value="1"/>
</dbReference>
<dbReference type="InterPro" id="IPR017782">
    <property type="entry name" value="Hydroxyacylglutathione_Hdrlase"/>
</dbReference>
<dbReference type="InterPro" id="IPR049948">
    <property type="entry name" value="Cu_Am_ox_TPQ-bd"/>
</dbReference>
<comment type="cofactor">
    <cofactor evidence="2">
        <name>Mn(2+)</name>
        <dbReference type="ChEBI" id="CHEBI:29035"/>
    </cofactor>
</comment>
<dbReference type="Gene3D" id="3.10.450.40">
    <property type="match status" value="2"/>
</dbReference>
<protein>
    <recommendedName>
        <fullName evidence="18">Amine oxidase</fullName>
        <ecNumber evidence="18">1.4.3.-</ecNumber>
    </recommendedName>
</protein>
<comment type="PTM">
    <text evidence="17 18">Topaquinone (TPQ) is generated by copper-dependent autoxidation of a specific tyrosyl residue.</text>
</comment>
<dbReference type="Pfam" id="PF01179">
    <property type="entry name" value="Cu_amine_oxid"/>
    <property type="match status" value="1"/>
</dbReference>
<dbReference type="Pfam" id="PF02728">
    <property type="entry name" value="Cu_amine_oxidN3"/>
    <property type="match status" value="1"/>
</dbReference>
<dbReference type="InterPro" id="IPR016182">
    <property type="entry name" value="Cu_amine_oxidase_N-reg"/>
</dbReference>
<comment type="cofactor">
    <cofactor evidence="18">
        <name>Cu cation</name>
        <dbReference type="ChEBI" id="CHEBI:23378"/>
    </cofactor>
    <text evidence="18">Contains 1 topaquinone per subunit.</text>
</comment>
<keyword evidence="10" id="KW-0862">Zinc</keyword>
<comment type="cofactor">
    <cofactor evidence="1">
        <name>Cu cation</name>
        <dbReference type="ChEBI" id="CHEBI:23378"/>
    </cofactor>
</comment>
<comment type="similarity">
    <text evidence="5 18">Belongs to the copper/topaquinone oxidase family.</text>
</comment>
<dbReference type="GO" id="GO:0009308">
    <property type="term" value="P:amine metabolic process"/>
    <property type="evidence" value="ECO:0007669"/>
    <property type="project" value="UniProtKB-UniRule"/>
</dbReference>
<evidence type="ECO:0000256" key="1">
    <source>
        <dbReference type="ARBA" id="ARBA00001935"/>
    </source>
</evidence>
<feature type="active site" description="Schiff-base intermediate with substrate; via topaquinone" evidence="16">
    <location>
        <position position="404"/>
    </location>
</feature>
<evidence type="ECO:0000259" key="19">
    <source>
        <dbReference type="SMART" id="SM00849"/>
    </source>
</evidence>
<dbReference type="SUPFAM" id="SSF56281">
    <property type="entry name" value="Metallo-hydrolase/oxidoreductase"/>
    <property type="match status" value="1"/>
</dbReference>
<feature type="domain" description="Metallo-beta-lactamase" evidence="19">
    <location>
        <begin position="686"/>
        <end position="867"/>
    </location>
</feature>
<dbReference type="InterPro" id="IPR049947">
    <property type="entry name" value="Cu_Am_Ox_Cu-bd"/>
</dbReference>
<dbReference type="InterPro" id="IPR032282">
    <property type="entry name" value="HAGH_C"/>
</dbReference>
<dbReference type="PROSITE" id="PS01165">
    <property type="entry name" value="COPPER_AMINE_OXID_2"/>
    <property type="match status" value="1"/>
</dbReference>
<evidence type="ECO:0000256" key="16">
    <source>
        <dbReference type="PIRSR" id="PIRSR600269-50"/>
    </source>
</evidence>
<dbReference type="FunFam" id="2.70.98.20:FF:000001">
    <property type="entry name" value="Amine oxidase"/>
    <property type="match status" value="1"/>
</dbReference>
<evidence type="ECO:0000256" key="13">
    <source>
        <dbReference type="ARBA" id="ARBA00023157"/>
    </source>
</evidence>
<keyword evidence="12 18" id="KW-0186">Copper</keyword>
<evidence type="ECO:0000256" key="4">
    <source>
        <dbReference type="ARBA" id="ARBA00006759"/>
    </source>
</evidence>
<evidence type="ECO:0000256" key="5">
    <source>
        <dbReference type="ARBA" id="ARBA00007983"/>
    </source>
</evidence>
<dbReference type="STRING" id="2010991.A0A3M2SPG1"/>